<protein>
    <recommendedName>
        <fullName evidence="1">N-acetyltransferase domain-containing protein</fullName>
    </recommendedName>
</protein>
<dbReference type="CDD" id="cd04301">
    <property type="entry name" value="NAT_SF"/>
    <property type="match status" value="1"/>
</dbReference>
<accession>A0A645GRM6</accession>
<reference evidence="2" key="1">
    <citation type="submission" date="2019-08" db="EMBL/GenBank/DDBJ databases">
        <authorList>
            <person name="Kucharzyk K."/>
            <person name="Murdoch R.W."/>
            <person name="Higgins S."/>
            <person name="Loffler F."/>
        </authorList>
    </citation>
    <scope>NUCLEOTIDE SEQUENCE</scope>
</reference>
<dbReference type="InterPro" id="IPR031165">
    <property type="entry name" value="GNAT_YJDJ"/>
</dbReference>
<dbReference type="Gene3D" id="3.40.630.30">
    <property type="match status" value="1"/>
</dbReference>
<dbReference type="EMBL" id="VSSQ01075757">
    <property type="protein sequence ID" value="MPN26283.1"/>
    <property type="molecule type" value="Genomic_DNA"/>
</dbReference>
<dbReference type="PANTHER" id="PTHR31435">
    <property type="entry name" value="PROTEIN NATD1"/>
    <property type="match status" value="1"/>
</dbReference>
<dbReference type="PROSITE" id="PS51729">
    <property type="entry name" value="GNAT_YJDJ"/>
    <property type="match status" value="1"/>
</dbReference>
<dbReference type="AlphaFoldDB" id="A0A645GRM6"/>
<gene>
    <name evidence="2" type="primary">yjdJ_10</name>
    <name evidence="2" type="ORF">SDC9_173707</name>
</gene>
<evidence type="ECO:0000259" key="1">
    <source>
        <dbReference type="PROSITE" id="PS51729"/>
    </source>
</evidence>
<sequence length="88" mass="9863">MFTQEKNRFYLGNPDHPTAEITFEQISEDTLSVNHTFVDDSLRGQGIAEKLLDAVADHARSGDKKLSATCSYARKKLDGSEKYRDIAV</sequence>
<evidence type="ECO:0000313" key="2">
    <source>
        <dbReference type="EMBL" id="MPN26283.1"/>
    </source>
</evidence>
<organism evidence="2">
    <name type="scientific">bioreactor metagenome</name>
    <dbReference type="NCBI Taxonomy" id="1076179"/>
    <lineage>
        <taxon>unclassified sequences</taxon>
        <taxon>metagenomes</taxon>
        <taxon>ecological metagenomes</taxon>
    </lineage>
</organism>
<proteinExistence type="predicted"/>
<dbReference type="SUPFAM" id="SSF55729">
    <property type="entry name" value="Acyl-CoA N-acyltransferases (Nat)"/>
    <property type="match status" value="1"/>
</dbReference>
<name>A0A645GRM6_9ZZZZ</name>
<dbReference type="InterPro" id="IPR045057">
    <property type="entry name" value="Gcn5-rel_NAT"/>
</dbReference>
<dbReference type="Pfam" id="PF14542">
    <property type="entry name" value="Acetyltransf_CG"/>
    <property type="match status" value="1"/>
</dbReference>
<dbReference type="InterPro" id="IPR016181">
    <property type="entry name" value="Acyl_CoA_acyltransferase"/>
</dbReference>
<feature type="domain" description="N-acetyltransferase" evidence="1">
    <location>
        <begin position="1"/>
        <end position="88"/>
    </location>
</feature>
<dbReference type="PANTHER" id="PTHR31435:SF10">
    <property type="entry name" value="BSR4717 PROTEIN"/>
    <property type="match status" value="1"/>
</dbReference>
<comment type="caution">
    <text evidence="2">The sequence shown here is derived from an EMBL/GenBank/DDBJ whole genome shotgun (WGS) entry which is preliminary data.</text>
</comment>